<dbReference type="Gene3D" id="3.40.630.30">
    <property type="match status" value="2"/>
</dbReference>
<dbReference type="FunFam" id="3.40.630.30:FF:000042">
    <property type="entry name" value="Glycylpeptide N-tetradecanoyltransferase"/>
    <property type="match status" value="1"/>
</dbReference>
<comment type="similarity">
    <text evidence="1 8">Belongs to the NMT family.</text>
</comment>
<dbReference type="InterPro" id="IPR016181">
    <property type="entry name" value="Acyl_CoA_acyltransferase"/>
</dbReference>
<dbReference type="EMBL" id="KZ084086">
    <property type="protein sequence ID" value="OSD08620.1"/>
    <property type="molecule type" value="Genomic_DNA"/>
</dbReference>
<keyword evidence="5 7" id="KW-0808">Transferase</keyword>
<reference evidence="12 13" key="1">
    <citation type="journal article" date="2015" name="Biotechnol. Biofuels">
        <title>Enhanced degradation of softwood versus hardwood by the white-rot fungus Pycnoporus coccineus.</title>
        <authorList>
            <person name="Couturier M."/>
            <person name="Navarro D."/>
            <person name="Chevret D."/>
            <person name="Henrissat B."/>
            <person name="Piumi F."/>
            <person name="Ruiz-Duenas F.J."/>
            <person name="Martinez A.T."/>
            <person name="Grigoriev I.V."/>
            <person name="Riley R."/>
            <person name="Lipzen A."/>
            <person name="Berrin J.G."/>
            <person name="Master E.R."/>
            <person name="Rosso M.N."/>
        </authorList>
    </citation>
    <scope>NUCLEOTIDE SEQUENCE [LARGE SCALE GENOMIC DNA]</scope>
    <source>
        <strain evidence="12 13">BRFM310</strain>
    </source>
</reference>
<dbReference type="SUPFAM" id="SSF55729">
    <property type="entry name" value="Acyl-CoA N-acyltransferases (Nat)"/>
    <property type="match status" value="2"/>
</dbReference>
<evidence type="ECO:0000313" key="13">
    <source>
        <dbReference type="Proteomes" id="UP000193067"/>
    </source>
</evidence>
<feature type="compositionally biased region" description="Low complexity" evidence="9">
    <location>
        <begin position="46"/>
        <end position="61"/>
    </location>
</feature>
<dbReference type="PANTHER" id="PTHR11377">
    <property type="entry name" value="N-MYRISTOYL TRANSFERASE"/>
    <property type="match status" value="1"/>
</dbReference>
<dbReference type="PANTHER" id="PTHR11377:SF5">
    <property type="entry name" value="GLYCYLPEPTIDE N-TETRADECANOYLTRANSFERASE"/>
    <property type="match status" value="1"/>
</dbReference>
<evidence type="ECO:0000256" key="1">
    <source>
        <dbReference type="ARBA" id="ARBA00009469"/>
    </source>
</evidence>
<dbReference type="InterPro" id="IPR022676">
    <property type="entry name" value="NMT_N"/>
</dbReference>
<feature type="domain" description="Glycylpeptide N-tetradecanoyltransferase N-terminal" evidence="10">
    <location>
        <begin position="166"/>
        <end position="325"/>
    </location>
</feature>
<dbReference type="InterPro" id="IPR022677">
    <property type="entry name" value="NMT_C"/>
</dbReference>
<evidence type="ECO:0000259" key="10">
    <source>
        <dbReference type="Pfam" id="PF01233"/>
    </source>
</evidence>
<evidence type="ECO:0000313" key="12">
    <source>
        <dbReference type="EMBL" id="OSD08620.1"/>
    </source>
</evidence>
<keyword evidence="6 7" id="KW-0012">Acyltransferase</keyword>
<feature type="domain" description="Glycylpeptide N-tetradecanoyltransferase C-terminal" evidence="11">
    <location>
        <begin position="340"/>
        <end position="567"/>
    </location>
</feature>
<feature type="region of interest" description="Disordered" evidence="9">
    <location>
        <begin position="1"/>
        <end position="84"/>
    </location>
</feature>
<evidence type="ECO:0000256" key="9">
    <source>
        <dbReference type="SAM" id="MobiDB-lite"/>
    </source>
</evidence>
<keyword evidence="13" id="KW-1185">Reference proteome</keyword>
<dbReference type="PROSITE" id="PS00976">
    <property type="entry name" value="NMT_2"/>
    <property type="match status" value="1"/>
</dbReference>
<comment type="catalytic activity">
    <reaction evidence="7">
        <text>N-terminal glycyl-[protein] + tetradecanoyl-CoA = N-tetradecanoylglycyl-[protein] + CoA + H(+)</text>
        <dbReference type="Rhea" id="RHEA:15521"/>
        <dbReference type="Rhea" id="RHEA-COMP:12666"/>
        <dbReference type="Rhea" id="RHEA-COMP:12667"/>
        <dbReference type="ChEBI" id="CHEBI:15378"/>
        <dbReference type="ChEBI" id="CHEBI:57287"/>
        <dbReference type="ChEBI" id="CHEBI:57385"/>
        <dbReference type="ChEBI" id="CHEBI:64723"/>
        <dbReference type="ChEBI" id="CHEBI:133050"/>
        <dbReference type="EC" id="2.3.1.97"/>
    </reaction>
</comment>
<name>A0A1Y2J5C8_TRAC3</name>
<dbReference type="AlphaFoldDB" id="A0A1Y2J5C8"/>
<feature type="compositionally biased region" description="Basic residues" evidence="9">
    <location>
        <begin position="62"/>
        <end position="72"/>
    </location>
</feature>
<evidence type="ECO:0000256" key="4">
    <source>
        <dbReference type="ARBA" id="ARBA00022240"/>
    </source>
</evidence>
<evidence type="ECO:0000256" key="6">
    <source>
        <dbReference type="ARBA" id="ARBA00023315"/>
    </source>
</evidence>
<dbReference type="STRING" id="1353009.A0A1Y2J5C8"/>
<evidence type="ECO:0000256" key="5">
    <source>
        <dbReference type="ARBA" id="ARBA00022679"/>
    </source>
</evidence>
<dbReference type="Pfam" id="PF02799">
    <property type="entry name" value="NMT_C"/>
    <property type="match status" value="1"/>
</dbReference>
<dbReference type="PROSITE" id="PS00975">
    <property type="entry name" value="NMT_1"/>
    <property type="match status" value="1"/>
</dbReference>
<gene>
    <name evidence="12" type="ORF">PYCCODRAFT_1429678</name>
</gene>
<comment type="subunit">
    <text evidence="2">Monomer.</text>
</comment>
<evidence type="ECO:0000256" key="3">
    <source>
        <dbReference type="ARBA" id="ARBA00012923"/>
    </source>
</evidence>
<dbReference type="Proteomes" id="UP000193067">
    <property type="component" value="Unassembled WGS sequence"/>
</dbReference>
<evidence type="ECO:0000256" key="8">
    <source>
        <dbReference type="RuleBase" id="RU004178"/>
    </source>
</evidence>
<dbReference type="GO" id="GO:0004379">
    <property type="term" value="F:glycylpeptide N-tetradecanoyltransferase activity"/>
    <property type="evidence" value="ECO:0007669"/>
    <property type="project" value="UniProtKB-EC"/>
</dbReference>
<sequence>MSEPSTSQQKAKEKEIAEPEPPISVNEEEEGDHSGSEGSEDEQEQDAAGSSTAQAATPSTSSKKKKKKRSKALKALNALRGGGKDAIPEDVVKIVLDKVRAEGGEAAAHADPETIRMALEQMKIKDVIQGKSGIGGKNKKDMGGHKFWGTQPVPQLGEAPPEVDGPIEPSQPREEVRQEPYPLPKEFMWSILDLNDAAQLRELYELLSANYVEDDDASFRFQYSAEFLSWALKPPGYHKDWHIGVRVSSTKRLVAFISAVPIRLRVRDKYFDASEVNFLCVHKKLRSKRLTPVLIKEVTRQCHLQGVFQALYTAGVLLPTPVSTCRYYHRCLNIPKLVSVRFTGVPPNMTLARMIRLHKVPDRPRLLDHGLREMEERDVPQVSDLFNRYMQRFQMVPVMSEEEVRHQFLSGLGEGPRGSGSWKQKRDGQVVWTYVVENPKTKKITDFISFYSLPSTIMNSDKYNLLNAAYLFYYGTETAFEPDAEESGRLKKRLQDLIGDALVIANAADFDVFNALTLMDNACFLQDLKFGQGDGLLNFYLYNWRTAPLAGMNAVGDTPAGRGVGVVML</sequence>
<dbReference type="InterPro" id="IPR022678">
    <property type="entry name" value="NMT_CS"/>
</dbReference>
<dbReference type="OrthoDB" id="60315at2759"/>
<dbReference type="EC" id="2.3.1.97" evidence="3 7"/>
<evidence type="ECO:0000256" key="2">
    <source>
        <dbReference type="ARBA" id="ARBA00011245"/>
    </source>
</evidence>
<evidence type="ECO:0000259" key="11">
    <source>
        <dbReference type="Pfam" id="PF02799"/>
    </source>
</evidence>
<dbReference type="GO" id="GO:0005737">
    <property type="term" value="C:cytoplasm"/>
    <property type="evidence" value="ECO:0007669"/>
    <property type="project" value="TreeGrafter"/>
</dbReference>
<comment type="function">
    <text evidence="7">Adds a myristoyl group to the N-terminal glycine residue of certain cellular proteins.</text>
</comment>
<feature type="region of interest" description="Disordered" evidence="9">
    <location>
        <begin position="152"/>
        <end position="178"/>
    </location>
</feature>
<accession>A0A1Y2J5C8</accession>
<evidence type="ECO:0000256" key="7">
    <source>
        <dbReference type="RuleBase" id="RU000586"/>
    </source>
</evidence>
<organism evidence="12 13">
    <name type="scientific">Trametes coccinea (strain BRFM310)</name>
    <name type="common">Pycnoporus coccineus</name>
    <dbReference type="NCBI Taxonomy" id="1353009"/>
    <lineage>
        <taxon>Eukaryota</taxon>
        <taxon>Fungi</taxon>
        <taxon>Dikarya</taxon>
        <taxon>Basidiomycota</taxon>
        <taxon>Agaricomycotina</taxon>
        <taxon>Agaricomycetes</taxon>
        <taxon>Polyporales</taxon>
        <taxon>Polyporaceae</taxon>
        <taxon>Trametes</taxon>
    </lineage>
</organism>
<dbReference type="Pfam" id="PF01233">
    <property type="entry name" value="NMT"/>
    <property type="match status" value="1"/>
</dbReference>
<dbReference type="InterPro" id="IPR000903">
    <property type="entry name" value="NMT"/>
</dbReference>
<protein>
    <recommendedName>
        <fullName evidence="4 7">Glycylpeptide N-tetradecanoyltransferase</fullName>
        <ecNumber evidence="3 7">2.3.1.97</ecNumber>
    </recommendedName>
</protein>
<proteinExistence type="inferred from homology"/>